<dbReference type="AlphaFoldDB" id="A0A0H2MJG1"/>
<reference evidence="2 3" key="1">
    <citation type="submission" date="2015-03" db="EMBL/GenBank/DDBJ databases">
        <title>Genome Sequence of Kiloniella spongiae MEBiC09566, isolated from a marine sponge.</title>
        <authorList>
            <person name="Shao Z."/>
            <person name="Wang L."/>
            <person name="Li X."/>
        </authorList>
    </citation>
    <scope>NUCLEOTIDE SEQUENCE [LARGE SCALE GENOMIC DNA]</scope>
    <source>
        <strain evidence="2 3">MEBiC09566</strain>
    </source>
</reference>
<comment type="caution">
    <text evidence="2">The sequence shown here is derived from an EMBL/GenBank/DDBJ whole genome shotgun (WGS) entry which is preliminary data.</text>
</comment>
<dbReference type="Proteomes" id="UP000035444">
    <property type="component" value="Unassembled WGS sequence"/>
</dbReference>
<evidence type="ECO:0000256" key="1">
    <source>
        <dbReference type="SAM" id="MobiDB-lite"/>
    </source>
</evidence>
<protein>
    <submittedName>
        <fullName evidence="2">Uncharacterized protein</fullName>
    </submittedName>
</protein>
<feature type="non-terminal residue" evidence="2">
    <location>
        <position position="1"/>
    </location>
</feature>
<sequence>SGSQIIGLGISGTAVDVNGQPVGSDGDGSESTSVTVSLSTGTLVVDAAFGTVTPTGTPGEWTVTPAAGQSLSDVLPKLGVEVGAGFDGDVDVTVNSSSIEANTPPTSTEAGSGVETDISDNTYTDT</sequence>
<dbReference type="EMBL" id="LAQL01000001">
    <property type="protein sequence ID" value="KLN62704.1"/>
    <property type="molecule type" value="Genomic_DNA"/>
</dbReference>
<keyword evidence="3" id="KW-1185">Reference proteome</keyword>
<dbReference type="STRING" id="1489064.WH96_00005"/>
<gene>
    <name evidence="2" type="ORF">WH96_00005</name>
</gene>
<evidence type="ECO:0000313" key="2">
    <source>
        <dbReference type="EMBL" id="KLN62704.1"/>
    </source>
</evidence>
<feature type="region of interest" description="Disordered" evidence="1">
    <location>
        <begin position="95"/>
        <end position="126"/>
    </location>
</feature>
<dbReference type="RefSeq" id="WP_047762105.1">
    <property type="nucleotide sequence ID" value="NZ_LAQL01000001.1"/>
</dbReference>
<evidence type="ECO:0000313" key="3">
    <source>
        <dbReference type="Proteomes" id="UP000035444"/>
    </source>
</evidence>
<organism evidence="2 3">
    <name type="scientific">Kiloniella spongiae</name>
    <dbReference type="NCBI Taxonomy" id="1489064"/>
    <lineage>
        <taxon>Bacteria</taxon>
        <taxon>Pseudomonadati</taxon>
        <taxon>Pseudomonadota</taxon>
        <taxon>Alphaproteobacteria</taxon>
        <taxon>Rhodospirillales</taxon>
        <taxon>Kiloniellaceae</taxon>
        <taxon>Kiloniella</taxon>
    </lineage>
</organism>
<feature type="compositionally biased region" description="Polar residues" evidence="1">
    <location>
        <begin position="95"/>
        <end position="110"/>
    </location>
</feature>
<accession>A0A0H2MJG1</accession>
<proteinExistence type="predicted"/>
<name>A0A0H2MJG1_9PROT</name>
<feature type="non-terminal residue" evidence="2">
    <location>
        <position position="126"/>
    </location>
</feature>